<dbReference type="SMART" id="SM00353">
    <property type="entry name" value="HLH"/>
    <property type="match status" value="1"/>
</dbReference>
<keyword evidence="5" id="KW-0805">Transcription regulation</keyword>
<dbReference type="AlphaFoldDB" id="A0A218UZA0"/>
<dbReference type="Proteomes" id="UP000197619">
    <property type="component" value="Unassembled WGS sequence"/>
</dbReference>
<sequence>MSGSAPEEPQTIPQSPASAPDPAPVAVGPAGSSDSSFGEQNLGFATPEASLVEMMDIEYTQLQHILCSHTEAQSSEGEVEARLSTFSSPGPSADPPLQQPSPSTSQDGGSSNSSGNQSVCPVTCQSGLPCDSYWLSSNPHLGYADLQELRMMLLSESNLPANQREKAPNSSSSVEVSGCSVAKAKQGENFLGENKENVFVENLALAPEVRSKPAVRARLEDRFNSSPTENPRCQEPQESGVTLNKCVAITFDTLCKQAINRSCSRINLLDSNMDRKPLGEIRNTRDNNQSTAAAQSPWQSAQPSSSVQVQSGSQDGSAQRRERHNRLERDRRRRIRVCCDELNLLVPFCTIDTDKATTLQWTTAFLKYIQERHGDSLKQEFETVFCGKTGRRLKIGRPDSCVMCPAQENRTAMETK</sequence>
<dbReference type="PROSITE" id="PS50888">
    <property type="entry name" value="BHLH"/>
    <property type="match status" value="1"/>
</dbReference>
<feature type="compositionally biased region" description="Low complexity" evidence="9">
    <location>
        <begin position="15"/>
        <end position="33"/>
    </location>
</feature>
<dbReference type="CDD" id="cd18909">
    <property type="entry name" value="bHLH_TCFL5"/>
    <property type="match status" value="1"/>
</dbReference>
<feature type="compositionally biased region" description="Low complexity" evidence="9">
    <location>
        <begin position="289"/>
        <end position="317"/>
    </location>
</feature>
<feature type="compositionally biased region" description="Basic and acidic residues" evidence="9">
    <location>
        <begin position="276"/>
        <end position="285"/>
    </location>
</feature>
<dbReference type="Pfam" id="PF00010">
    <property type="entry name" value="HLH"/>
    <property type="match status" value="1"/>
</dbReference>
<proteinExistence type="predicted"/>
<evidence type="ECO:0000256" key="8">
    <source>
        <dbReference type="ARBA" id="ARBA00023242"/>
    </source>
</evidence>
<comment type="caution">
    <text evidence="11">The sequence shown here is derived from an EMBL/GenBank/DDBJ whole genome shotgun (WGS) entry which is preliminary data.</text>
</comment>
<feature type="domain" description="BHLH" evidence="10">
    <location>
        <begin position="319"/>
        <end position="369"/>
    </location>
</feature>
<evidence type="ECO:0000256" key="6">
    <source>
        <dbReference type="ARBA" id="ARBA00023125"/>
    </source>
</evidence>
<gene>
    <name evidence="11" type="primary">TCFL5</name>
    <name evidence="11" type="ORF">RLOC_00012817</name>
</gene>
<name>A0A218UZA0_9PASE</name>
<dbReference type="GO" id="GO:0000981">
    <property type="term" value="F:DNA-binding transcription factor activity, RNA polymerase II-specific"/>
    <property type="evidence" value="ECO:0007669"/>
    <property type="project" value="TreeGrafter"/>
</dbReference>
<keyword evidence="12" id="KW-1185">Reference proteome</keyword>
<keyword evidence="7" id="KW-0804">Transcription</keyword>
<feature type="region of interest" description="Disordered" evidence="9">
    <location>
        <begin position="71"/>
        <end position="118"/>
    </location>
</feature>
<dbReference type="GO" id="GO:0030154">
    <property type="term" value="P:cell differentiation"/>
    <property type="evidence" value="ECO:0007669"/>
    <property type="project" value="UniProtKB-KW"/>
</dbReference>
<evidence type="ECO:0000313" key="11">
    <source>
        <dbReference type="EMBL" id="OWK59124.1"/>
    </source>
</evidence>
<dbReference type="InterPro" id="IPR036638">
    <property type="entry name" value="HLH_DNA-bd_sf"/>
</dbReference>
<dbReference type="SUPFAM" id="SSF47459">
    <property type="entry name" value="HLH, helix-loop-helix DNA-binding domain"/>
    <property type="match status" value="1"/>
</dbReference>
<evidence type="ECO:0000256" key="5">
    <source>
        <dbReference type="ARBA" id="ARBA00023015"/>
    </source>
</evidence>
<keyword evidence="8" id="KW-0539">Nucleus</keyword>
<keyword evidence="4" id="KW-0744">Spermatogenesis</keyword>
<dbReference type="GO" id="GO:0000978">
    <property type="term" value="F:RNA polymerase II cis-regulatory region sequence-specific DNA binding"/>
    <property type="evidence" value="ECO:0007669"/>
    <property type="project" value="TreeGrafter"/>
</dbReference>
<keyword evidence="6" id="KW-0238">DNA-binding</keyword>
<evidence type="ECO:0000256" key="4">
    <source>
        <dbReference type="ARBA" id="ARBA00022871"/>
    </source>
</evidence>
<dbReference type="STRING" id="299123.ENSLSDP00000005780"/>
<organism evidence="11 12">
    <name type="scientific">Lonchura striata</name>
    <name type="common">white-rumped munia</name>
    <dbReference type="NCBI Taxonomy" id="40157"/>
    <lineage>
        <taxon>Eukaryota</taxon>
        <taxon>Metazoa</taxon>
        <taxon>Chordata</taxon>
        <taxon>Craniata</taxon>
        <taxon>Vertebrata</taxon>
        <taxon>Euteleostomi</taxon>
        <taxon>Archelosauria</taxon>
        <taxon>Archosauria</taxon>
        <taxon>Dinosauria</taxon>
        <taxon>Saurischia</taxon>
        <taxon>Theropoda</taxon>
        <taxon>Coelurosauria</taxon>
        <taxon>Aves</taxon>
        <taxon>Neognathae</taxon>
        <taxon>Neoaves</taxon>
        <taxon>Telluraves</taxon>
        <taxon>Australaves</taxon>
        <taxon>Passeriformes</taxon>
        <taxon>Passeroidea</taxon>
        <taxon>Estrildidae</taxon>
        <taxon>Estrildinae</taxon>
        <taxon>Lonchura</taxon>
    </lineage>
</organism>
<dbReference type="EMBL" id="MUZQ01000085">
    <property type="protein sequence ID" value="OWK59124.1"/>
    <property type="molecule type" value="Genomic_DNA"/>
</dbReference>
<evidence type="ECO:0000313" key="12">
    <source>
        <dbReference type="Proteomes" id="UP000197619"/>
    </source>
</evidence>
<evidence type="ECO:0000256" key="2">
    <source>
        <dbReference type="ARBA" id="ARBA00022473"/>
    </source>
</evidence>
<dbReference type="FunFam" id="4.10.280.10:FF:000057">
    <property type="entry name" value="transcription factor-like 5 protein-like"/>
    <property type="match status" value="1"/>
</dbReference>
<evidence type="ECO:0000256" key="1">
    <source>
        <dbReference type="ARBA" id="ARBA00004123"/>
    </source>
</evidence>
<dbReference type="Gene3D" id="4.10.280.10">
    <property type="entry name" value="Helix-loop-helix DNA-binding domain"/>
    <property type="match status" value="1"/>
</dbReference>
<dbReference type="GO" id="GO:0007283">
    <property type="term" value="P:spermatogenesis"/>
    <property type="evidence" value="ECO:0007669"/>
    <property type="project" value="UniProtKB-KW"/>
</dbReference>
<dbReference type="InterPro" id="IPR011598">
    <property type="entry name" value="bHLH_dom"/>
</dbReference>
<feature type="region of interest" description="Disordered" evidence="9">
    <location>
        <begin position="1"/>
        <end position="42"/>
    </location>
</feature>
<protein>
    <submittedName>
        <fullName evidence="11">Transcription factor-like 5 protein</fullName>
    </submittedName>
</protein>
<comment type="subcellular location">
    <subcellularLocation>
        <location evidence="1">Nucleus</location>
    </subcellularLocation>
</comment>
<reference evidence="11 12" key="1">
    <citation type="submission" date="2017-05" db="EMBL/GenBank/DDBJ databases">
        <title>Genome of assembly of the Bengalese finch, Lonchura striata domestica.</title>
        <authorList>
            <person name="Colquitt B.M."/>
            <person name="Brainard M.S."/>
        </authorList>
    </citation>
    <scope>NUCLEOTIDE SEQUENCE [LARGE SCALE GENOMIC DNA]</scope>
    <source>
        <strain evidence="11">White83orange57</strain>
    </source>
</reference>
<accession>A0A218UZA0</accession>
<evidence type="ECO:0000256" key="7">
    <source>
        <dbReference type="ARBA" id="ARBA00023163"/>
    </source>
</evidence>
<dbReference type="GO" id="GO:0005634">
    <property type="term" value="C:nucleus"/>
    <property type="evidence" value="ECO:0007669"/>
    <property type="project" value="UniProtKB-SubCell"/>
</dbReference>
<dbReference type="PANTHER" id="PTHR15402:SF2">
    <property type="entry name" value="TRANSCRIPTION FACTOR LIKE 5"/>
    <property type="match status" value="1"/>
</dbReference>
<feature type="region of interest" description="Disordered" evidence="9">
    <location>
        <begin position="276"/>
        <end position="327"/>
    </location>
</feature>
<keyword evidence="2" id="KW-0217">Developmental protein</keyword>
<evidence type="ECO:0000256" key="9">
    <source>
        <dbReference type="SAM" id="MobiDB-lite"/>
    </source>
</evidence>
<dbReference type="PANTHER" id="PTHR15402">
    <property type="entry name" value="TRANSCRIPTION FACTOR-LIKE 5 PROTEIN"/>
    <property type="match status" value="1"/>
</dbReference>
<dbReference type="GO" id="GO:0046983">
    <property type="term" value="F:protein dimerization activity"/>
    <property type="evidence" value="ECO:0007669"/>
    <property type="project" value="InterPro"/>
</dbReference>
<evidence type="ECO:0000259" key="10">
    <source>
        <dbReference type="PROSITE" id="PS50888"/>
    </source>
</evidence>
<evidence type="ECO:0000256" key="3">
    <source>
        <dbReference type="ARBA" id="ARBA00022782"/>
    </source>
</evidence>
<dbReference type="InterPro" id="IPR039583">
    <property type="entry name" value="TCFL5/SOLH1/2"/>
</dbReference>
<keyword evidence="3" id="KW-0221">Differentiation</keyword>
<feature type="compositionally biased region" description="Low complexity" evidence="9">
    <location>
        <begin position="100"/>
        <end position="118"/>
    </location>
</feature>